<dbReference type="OrthoDB" id="2328595at2"/>
<feature type="transmembrane region" description="Helical" evidence="1">
    <location>
        <begin position="6"/>
        <end position="26"/>
    </location>
</feature>
<feature type="transmembrane region" description="Helical" evidence="1">
    <location>
        <begin position="223"/>
        <end position="242"/>
    </location>
</feature>
<name>E6LHU8_ENTI1</name>
<organism evidence="2 3">
    <name type="scientific">Enterococcus italicus (strain DSM 15952 / CCUG 50447 / LMG 22039 / TP 1.5)</name>
    <dbReference type="NCBI Taxonomy" id="888064"/>
    <lineage>
        <taxon>Bacteria</taxon>
        <taxon>Bacillati</taxon>
        <taxon>Bacillota</taxon>
        <taxon>Bacilli</taxon>
        <taxon>Lactobacillales</taxon>
        <taxon>Enterococcaceae</taxon>
        <taxon>Enterococcus</taxon>
    </lineage>
</organism>
<comment type="caution">
    <text evidence="2">The sequence shown here is derived from an EMBL/GenBank/DDBJ whole genome shotgun (WGS) entry which is preliminary data.</text>
</comment>
<feature type="transmembrane region" description="Helical" evidence="1">
    <location>
        <begin position="125"/>
        <end position="144"/>
    </location>
</feature>
<dbReference type="PATRIC" id="fig|888064.11.peg.2076"/>
<accession>E6LHU8</accession>
<feature type="transmembrane region" description="Helical" evidence="1">
    <location>
        <begin position="267"/>
        <end position="286"/>
    </location>
</feature>
<evidence type="ECO:0008006" key="4">
    <source>
        <dbReference type="Google" id="ProtNLM"/>
    </source>
</evidence>
<protein>
    <recommendedName>
        <fullName evidence="4">Membrane protein 6-pyruvoyl-tetrahydropterin synthase-related domain-containing protein</fullName>
    </recommendedName>
</protein>
<keyword evidence="1" id="KW-0812">Transmembrane</keyword>
<feature type="transmembrane region" description="Helical" evidence="1">
    <location>
        <begin position="298"/>
        <end position="316"/>
    </location>
</feature>
<evidence type="ECO:0000256" key="1">
    <source>
        <dbReference type="SAM" id="Phobius"/>
    </source>
</evidence>
<keyword evidence="3" id="KW-1185">Reference proteome</keyword>
<feature type="transmembrane region" description="Helical" evidence="1">
    <location>
        <begin position="533"/>
        <end position="555"/>
    </location>
</feature>
<evidence type="ECO:0000313" key="2">
    <source>
        <dbReference type="EMBL" id="EFU73208.1"/>
    </source>
</evidence>
<feature type="transmembrane region" description="Helical" evidence="1">
    <location>
        <begin position="96"/>
        <end position="116"/>
    </location>
</feature>
<proteinExistence type="predicted"/>
<dbReference type="AlphaFoldDB" id="E6LHU8"/>
<evidence type="ECO:0000313" key="3">
    <source>
        <dbReference type="Proteomes" id="UP000010296"/>
    </source>
</evidence>
<dbReference type="STRING" id="888064.HMPREF9088_1938"/>
<dbReference type="eggNOG" id="COG4485">
    <property type="taxonomic scope" value="Bacteria"/>
</dbReference>
<dbReference type="HOGENOM" id="CLU_034645_0_0_9"/>
<gene>
    <name evidence="2" type="ORF">HMPREF9088_1938</name>
</gene>
<dbReference type="Proteomes" id="UP000010296">
    <property type="component" value="Unassembled WGS sequence"/>
</dbReference>
<feature type="transmembrane region" description="Helical" evidence="1">
    <location>
        <begin position="189"/>
        <end position="211"/>
    </location>
</feature>
<keyword evidence="1" id="KW-1133">Transmembrane helix</keyword>
<dbReference type="EMBL" id="AEPV01000074">
    <property type="protein sequence ID" value="EFU73208.1"/>
    <property type="molecule type" value="Genomic_DNA"/>
</dbReference>
<feature type="transmembrane region" description="Helical" evidence="1">
    <location>
        <begin position="328"/>
        <end position="349"/>
    </location>
</feature>
<sequence length="567" mass="65174">MHLLKRWAPFVSLAIISFFLVLPQILTKNSIIGADYIFHYNRFYDAAMQIKEGNFEYFLSFYGFQSSGRIVNALYGPLMAYLQGGLVLLAGTWFRYQVLSNFVMYFLSGSTFYYLLRRHGRCQGVSLVMGIVYMTSYCTLYWVFRQSFTSWGAALFPLTLLPLKDFIEKKEVHPVQLAVVLALMVQTHLFSSLLVIVIYFIAFCFVVTTGVTRTFFAQLTKAVGLFVLLTANIWGSFLSVYLGNTLQPPFINDQMAAYSIDQLGKNWVLYPRFLLVILFAYCLLYAVRLKHLSTYSHVIFWLSVFFGLLSTSLLPWNNWVLERVPFVTIIQFPFRFSVPFIVLGLYGFSGQIEQLQWSSKKWLLVAMPFCLFSFGQAIQETITKLAEWDHLSESKFVRKHTYLLTDNTSEVKESFHDRNLATLLTLVQKSTPDYLPTNKELTGNRYDIYAKEVLFSTTKFTKRVRSKGDMTVYWQAATTGPVTLPLIAYHQTELTLDGQAIKLNTTEQSAIGAITVTQQKGQNKLTIHYQESWAMRLSLWLTLVTWPAVLLLVVIHHLRPTKNSQVP</sequence>
<keyword evidence="1" id="KW-0472">Membrane</keyword>
<feature type="transmembrane region" description="Helical" evidence="1">
    <location>
        <begin position="70"/>
        <end position="90"/>
    </location>
</feature>
<dbReference type="RefSeq" id="WP_007208949.1">
    <property type="nucleotide sequence ID" value="NZ_GL622241.1"/>
</dbReference>
<reference evidence="2 3" key="1">
    <citation type="submission" date="2010-12" db="EMBL/GenBank/DDBJ databases">
        <authorList>
            <person name="Muzny D."/>
            <person name="Qin X."/>
            <person name="Deng J."/>
            <person name="Jiang H."/>
            <person name="Liu Y."/>
            <person name="Qu J."/>
            <person name="Song X.-Z."/>
            <person name="Zhang L."/>
            <person name="Thornton R."/>
            <person name="Coyle M."/>
            <person name="Francisco L."/>
            <person name="Jackson L."/>
            <person name="Javaid M."/>
            <person name="Korchina V."/>
            <person name="Kovar C."/>
            <person name="Mata R."/>
            <person name="Mathew T."/>
            <person name="Ngo R."/>
            <person name="Nguyen L."/>
            <person name="Nguyen N."/>
            <person name="Okwuonu G."/>
            <person name="Ongeri F."/>
            <person name="Pham C."/>
            <person name="Simmons D."/>
            <person name="Wilczek-Boney K."/>
            <person name="Hale W."/>
            <person name="Jakkamsetti A."/>
            <person name="Pham P."/>
            <person name="Ruth R."/>
            <person name="San Lucas F."/>
            <person name="Warren J."/>
            <person name="Zhang J."/>
            <person name="Zhao Z."/>
            <person name="Zhou C."/>
            <person name="Zhu D."/>
            <person name="Lee S."/>
            <person name="Bess C."/>
            <person name="Blankenburg K."/>
            <person name="Forbes L."/>
            <person name="Fu Q."/>
            <person name="Gubbala S."/>
            <person name="Hirani K."/>
            <person name="Jayaseelan J.C."/>
            <person name="Lara F."/>
            <person name="Munidasa M."/>
            <person name="Palculict T."/>
            <person name="Patil S."/>
            <person name="Pu L.-L."/>
            <person name="Saada N."/>
            <person name="Tang L."/>
            <person name="Weissenberger G."/>
            <person name="Zhu Y."/>
            <person name="Hemphill L."/>
            <person name="Shang Y."/>
            <person name="Youmans B."/>
            <person name="Ayvaz T."/>
            <person name="Ross M."/>
            <person name="Santibanez J."/>
            <person name="Aqrawi P."/>
            <person name="Gross S."/>
            <person name="Joshi V."/>
            <person name="Fowler G."/>
            <person name="Nazareth L."/>
            <person name="Reid J."/>
            <person name="Worley K."/>
            <person name="Petrosino J."/>
            <person name="Highlander S."/>
            <person name="Gibbs R."/>
        </authorList>
    </citation>
    <scope>NUCLEOTIDE SEQUENCE [LARGE SCALE GENOMIC DNA]</scope>
    <source>
        <strain evidence="3">DSM 15952 / CCUG 50447 / LMG 22039 / TP 1.5</strain>
    </source>
</reference>